<dbReference type="FunCoup" id="A0A059BBM6">
    <property type="interactions" value="48"/>
</dbReference>
<dbReference type="InParanoid" id="A0A059BBM6"/>
<evidence type="ECO:0000256" key="2">
    <source>
        <dbReference type="SAM" id="Phobius"/>
    </source>
</evidence>
<reference evidence="3" key="1">
    <citation type="submission" date="2013-07" db="EMBL/GenBank/DDBJ databases">
        <title>The genome of Eucalyptus grandis.</title>
        <authorList>
            <person name="Schmutz J."/>
            <person name="Hayes R."/>
            <person name="Myburg A."/>
            <person name="Tuskan G."/>
            <person name="Grattapaglia D."/>
            <person name="Rokhsar D.S."/>
        </authorList>
    </citation>
    <scope>NUCLEOTIDE SEQUENCE</scope>
    <source>
        <tissue evidence="3">Leaf extractions</tissue>
    </source>
</reference>
<feature type="region of interest" description="Disordered" evidence="1">
    <location>
        <begin position="129"/>
        <end position="159"/>
    </location>
</feature>
<name>A0A059BBM6_EUCGR</name>
<dbReference type="Gramene" id="KCW63637">
    <property type="protein sequence ID" value="KCW63637"/>
    <property type="gene ID" value="EUGRSUZ_G01269"/>
</dbReference>
<organism evidence="3">
    <name type="scientific">Eucalyptus grandis</name>
    <name type="common">Flooded gum</name>
    <dbReference type="NCBI Taxonomy" id="71139"/>
    <lineage>
        <taxon>Eukaryota</taxon>
        <taxon>Viridiplantae</taxon>
        <taxon>Streptophyta</taxon>
        <taxon>Embryophyta</taxon>
        <taxon>Tracheophyta</taxon>
        <taxon>Spermatophyta</taxon>
        <taxon>Magnoliopsida</taxon>
        <taxon>eudicotyledons</taxon>
        <taxon>Gunneridae</taxon>
        <taxon>Pentapetalae</taxon>
        <taxon>rosids</taxon>
        <taxon>malvids</taxon>
        <taxon>Myrtales</taxon>
        <taxon>Myrtaceae</taxon>
        <taxon>Myrtoideae</taxon>
        <taxon>Eucalypteae</taxon>
        <taxon>Eucalyptus</taxon>
    </lineage>
</organism>
<dbReference type="EMBL" id="KK198759">
    <property type="protein sequence ID" value="KCW63637.1"/>
    <property type="molecule type" value="Genomic_DNA"/>
</dbReference>
<evidence type="ECO:0000256" key="1">
    <source>
        <dbReference type="SAM" id="MobiDB-lite"/>
    </source>
</evidence>
<protein>
    <submittedName>
        <fullName evidence="3">Uncharacterized protein</fullName>
    </submittedName>
</protein>
<feature type="region of interest" description="Disordered" evidence="1">
    <location>
        <begin position="81"/>
        <end position="102"/>
    </location>
</feature>
<accession>A0A059BBM6</accession>
<keyword evidence="2" id="KW-0472">Membrane</keyword>
<dbReference type="OMA" id="APVYIVC"/>
<feature type="transmembrane region" description="Helical" evidence="2">
    <location>
        <begin position="55"/>
        <end position="73"/>
    </location>
</feature>
<dbReference type="AlphaFoldDB" id="A0A059BBM6"/>
<dbReference type="PANTHER" id="PTHR33919:SF9">
    <property type="entry name" value="RIBOSOME BIOGENESIS NEP1-LIKE PROTEIN"/>
    <property type="match status" value="1"/>
</dbReference>
<dbReference type="eggNOG" id="ENOG502S3DK">
    <property type="taxonomic scope" value="Eukaryota"/>
</dbReference>
<proteinExistence type="predicted"/>
<keyword evidence="2" id="KW-1133">Transmembrane helix</keyword>
<sequence>MAYRAAGYWRSMLSRAGASHRSFATATKPKMFAATAGATHSDHHHERSSLLRGEYAPVGMVFAMLLVAMTIGMHTMKQQLAHSPGVRVSKKKRETVPEVDDPDSVVRSADKFLNKSFLRKVAHIQENKRTLPDPVRANPYAKPREAETLKMAGVNPTRR</sequence>
<dbReference type="PANTHER" id="PTHR33919">
    <property type="entry name" value="OS09G0127700 PROTEIN"/>
    <property type="match status" value="1"/>
</dbReference>
<dbReference type="STRING" id="71139.A0A059BBM6"/>
<evidence type="ECO:0000313" key="3">
    <source>
        <dbReference type="EMBL" id="KCW63637.1"/>
    </source>
</evidence>
<keyword evidence="2" id="KW-0812">Transmembrane</keyword>
<gene>
    <name evidence="3" type="ORF">EUGRSUZ_G01269</name>
</gene>